<organism evidence="2 3">
    <name type="scientific">Chloropicon primus</name>
    <dbReference type="NCBI Taxonomy" id="1764295"/>
    <lineage>
        <taxon>Eukaryota</taxon>
        <taxon>Viridiplantae</taxon>
        <taxon>Chlorophyta</taxon>
        <taxon>Chloropicophyceae</taxon>
        <taxon>Chloropicales</taxon>
        <taxon>Chloropicaceae</taxon>
        <taxon>Chloropicon</taxon>
    </lineage>
</organism>
<evidence type="ECO:0000256" key="1">
    <source>
        <dbReference type="SAM" id="SignalP"/>
    </source>
</evidence>
<dbReference type="EMBL" id="CP031037">
    <property type="protein sequence ID" value="QDZ20624.1"/>
    <property type="molecule type" value="Genomic_DNA"/>
</dbReference>
<dbReference type="Proteomes" id="UP000316726">
    <property type="component" value="Chromosome 4"/>
</dbReference>
<gene>
    <name evidence="2" type="ORF">A3770_04p31420</name>
</gene>
<dbReference type="InterPro" id="IPR011047">
    <property type="entry name" value="Quinoprotein_ADH-like_sf"/>
</dbReference>
<dbReference type="OrthoDB" id="6139572at2759"/>
<feature type="signal peptide" evidence="1">
    <location>
        <begin position="1"/>
        <end position="27"/>
    </location>
</feature>
<reference evidence="2 3" key="1">
    <citation type="submission" date="2018-07" db="EMBL/GenBank/DDBJ databases">
        <title>The complete nuclear genome of the prasinophyte Chloropicon primus (CCMP1205).</title>
        <authorList>
            <person name="Pombert J.-F."/>
            <person name="Otis C."/>
            <person name="Turmel M."/>
            <person name="Lemieux C."/>
        </authorList>
    </citation>
    <scope>NUCLEOTIDE SEQUENCE [LARGE SCALE GENOMIC DNA]</scope>
    <source>
        <strain evidence="2 3">CCMP1205</strain>
    </source>
</reference>
<keyword evidence="3" id="KW-1185">Reference proteome</keyword>
<accession>A0A5B8MKP4</accession>
<dbReference type="AlphaFoldDB" id="A0A5B8MKP4"/>
<protein>
    <submittedName>
        <fullName evidence="2">Uncharacterized protein</fullName>
    </submittedName>
</protein>
<name>A0A5B8MKP4_9CHLO</name>
<evidence type="ECO:0000313" key="3">
    <source>
        <dbReference type="Proteomes" id="UP000316726"/>
    </source>
</evidence>
<dbReference type="SUPFAM" id="SSF50998">
    <property type="entry name" value="Quinoprotein alcohol dehydrogenase-like"/>
    <property type="match status" value="1"/>
</dbReference>
<keyword evidence="1" id="KW-0732">Signal</keyword>
<proteinExistence type="predicted"/>
<sequence length="498" mass="55565">MTRYAALSSLRVLLCLVCLWSPRAVEGFDWRFEGRGERIVRSLGANNNKAAKEISGVVASRTQTARGGNGTAGGVLWSHNDSGSGPYLFALNASTGEHIAWFELEGDNIPNSDWEDIAIGPGPVFGQDYIYIGDVGDAGGHSNGNKIIRFPEPKLPYYYGGNAAVVRAAGRAGDGGGEAPAQSFDPWELIPITDFEVIHFKYPSGKTHNCEALTIDPITGDIFVAAKHSNRLDVYVLHYKDLKTKGVNELKLHYSSCNDYGRTGTEECEHCKGCVDSRADYNTLVAADISPSGYGLIMSDYKQVFYWKREFLNESFFEYEAVQLPYMNRHGTEEALAWSWDSKGYFVVPEGSFPELRYYPYYGDVWWSKLRDYEGSCYAFIHPPTSSIPRIRSNLAGKGAPLGSEAGRGPVSSCISVPCSEVSDQKQRVAASMVSFFEGKEQCETWKKFYNRMTRHGVDWLKDHNKIDFVNVDVHEEFDFIHEDMVDLIEDHLDGIEG</sequence>
<feature type="chain" id="PRO_5022839025" evidence="1">
    <location>
        <begin position="28"/>
        <end position="498"/>
    </location>
</feature>
<evidence type="ECO:0000313" key="2">
    <source>
        <dbReference type="EMBL" id="QDZ20624.1"/>
    </source>
</evidence>